<organism evidence="3 4">
    <name type="scientific">Petrolisthes manimaculis</name>
    <dbReference type="NCBI Taxonomy" id="1843537"/>
    <lineage>
        <taxon>Eukaryota</taxon>
        <taxon>Metazoa</taxon>
        <taxon>Ecdysozoa</taxon>
        <taxon>Arthropoda</taxon>
        <taxon>Crustacea</taxon>
        <taxon>Multicrustacea</taxon>
        <taxon>Malacostraca</taxon>
        <taxon>Eumalacostraca</taxon>
        <taxon>Eucarida</taxon>
        <taxon>Decapoda</taxon>
        <taxon>Pleocyemata</taxon>
        <taxon>Anomura</taxon>
        <taxon>Galatheoidea</taxon>
        <taxon>Porcellanidae</taxon>
        <taxon>Petrolisthes</taxon>
    </lineage>
</organism>
<keyword evidence="1" id="KW-0175">Coiled coil</keyword>
<evidence type="ECO:0000313" key="3">
    <source>
        <dbReference type="EMBL" id="KAK4324088.1"/>
    </source>
</evidence>
<dbReference type="InterPro" id="IPR031139">
    <property type="entry name" value="RPGRIP1_fam"/>
</dbReference>
<accession>A0AAE1QE70</accession>
<proteinExistence type="predicted"/>
<dbReference type="PANTHER" id="PTHR14240">
    <property type="entry name" value="RETINITIS PIGMENTOSA GTPASE REGULATOR-INTERACTING PROTEIN"/>
    <property type="match status" value="1"/>
</dbReference>
<name>A0AAE1QE70_9EUCA</name>
<reference evidence="3" key="1">
    <citation type="submission" date="2023-11" db="EMBL/GenBank/DDBJ databases">
        <title>Genome assemblies of two species of porcelain crab, Petrolisthes cinctipes and Petrolisthes manimaculis (Anomura: Porcellanidae).</title>
        <authorList>
            <person name="Angst P."/>
        </authorList>
    </citation>
    <scope>NUCLEOTIDE SEQUENCE</scope>
    <source>
        <strain evidence="3">PB745_02</strain>
        <tissue evidence="3">Gill</tissue>
    </source>
</reference>
<feature type="compositionally biased region" description="Low complexity" evidence="2">
    <location>
        <begin position="165"/>
        <end position="185"/>
    </location>
</feature>
<feature type="region of interest" description="Disordered" evidence="2">
    <location>
        <begin position="1"/>
        <end position="23"/>
    </location>
</feature>
<dbReference type="Proteomes" id="UP001292094">
    <property type="component" value="Unassembled WGS sequence"/>
</dbReference>
<evidence type="ECO:0000313" key="4">
    <source>
        <dbReference type="Proteomes" id="UP001292094"/>
    </source>
</evidence>
<feature type="coiled-coil region" evidence="1">
    <location>
        <begin position="98"/>
        <end position="132"/>
    </location>
</feature>
<feature type="region of interest" description="Disordered" evidence="2">
    <location>
        <begin position="140"/>
        <end position="198"/>
    </location>
</feature>
<feature type="coiled-coil region" evidence="1">
    <location>
        <begin position="205"/>
        <end position="264"/>
    </location>
</feature>
<feature type="compositionally biased region" description="Polar residues" evidence="2">
    <location>
        <begin position="153"/>
        <end position="164"/>
    </location>
</feature>
<dbReference type="PANTHER" id="PTHR14240:SF1">
    <property type="entry name" value="PROTEIN FANTOM-RELATED"/>
    <property type="match status" value="1"/>
</dbReference>
<feature type="coiled-coil region" evidence="1">
    <location>
        <begin position="314"/>
        <end position="369"/>
    </location>
</feature>
<keyword evidence="4" id="KW-1185">Reference proteome</keyword>
<dbReference type="GO" id="GO:1905515">
    <property type="term" value="P:non-motile cilium assembly"/>
    <property type="evidence" value="ECO:0007669"/>
    <property type="project" value="TreeGrafter"/>
</dbReference>
<protein>
    <submittedName>
        <fullName evidence="3">Uncharacterized protein</fullName>
    </submittedName>
</protein>
<dbReference type="GO" id="GO:0035869">
    <property type="term" value="C:ciliary transition zone"/>
    <property type="evidence" value="ECO:0007669"/>
    <property type="project" value="TreeGrafter"/>
</dbReference>
<evidence type="ECO:0000256" key="1">
    <source>
        <dbReference type="SAM" id="Coils"/>
    </source>
</evidence>
<evidence type="ECO:0000256" key="2">
    <source>
        <dbReference type="SAM" id="MobiDB-lite"/>
    </source>
</evidence>
<dbReference type="EMBL" id="JAWZYT010000381">
    <property type="protein sequence ID" value="KAK4324088.1"/>
    <property type="molecule type" value="Genomic_DNA"/>
</dbReference>
<sequence>MSTTDDYQVPVRDGRSSHPQHTAPEEMYWLSHLDQSELTEKYVSLRDNFYTLKKYSTKQEDKIKKMQTKLRKITSDRNKDGVGLGVRSVKEVEYEETVEVQRHALRELRSRNQHLEKKLKLANVQLSTARKNKPLMFRHVGPRVDSGLKPCRSLTNQHTKPTTQSNPSPHMMFSSPSEESSPLNSATSPQHRPEEVLPGRVREILEEARERILALEAERDDLQEQLNEKQQSVEAAEYELQQRAGELEEEVAALRGELRAHSQREEREAVAAVRAGRETRALTARCTALTEQLAATEEKVAVERTTRADLNADLEKTTSRLLSTETKLRESQEELQKVSSKLQQITEKKNVIESENVQLQRENERLTSLTLSSEPRELSSENEALKAQVAHLEAALQLTGHQCCPTTVYSAQYERI</sequence>
<gene>
    <name evidence="3" type="ORF">Pmani_005271</name>
</gene>
<comment type="caution">
    <text evidence="3">The sequence shown here is derived from an EMBL/GenBank/DDBJ whole genome shotgun (WGS) entry which is preliminary data.</text>
</comment>
<dbReference type="AlphaFoldDB" id="A0AAE1QE70"/>